<dbReference type="Proteomes" id="UP000327044">
    <property type="component" value="Unassembled WGS sequence"/>
</dbReference>
<sequence>AEIQKFLKEAPISQYFLMKVVVIKGITGACRCDEMHKMLFQHVKDTGTQLVATIPQENEKTNKRRTFSAISEDDGVNYLEICRQYETPRYPGSVQDSRVVRVSLLTQTLASRGGVYYILGEDTVEEILPLLTLTSTLRDLQDDENAIQDENVDRRNAMF</sequence>
<dbReference type="EMBL" id="VVIM01000006">
    <property type="protein sequence ID" value="KAB0797134.1"/>
    <property type="molecule type" value="Genomic_DNA"/>
</dbReference>
<organism evidence="1 2">
    <name type="scientific">Photinus pyralis</name>
    <name type="common">Common eastern firefly</name>
    <name type="synonym">Lampyris pyralis</name>
    <dbReference type="NCBI Taxonomy" id="7054"/>
    <lineage>
        <taxon>Eukaryota</taxon>
        <taxon>Metazoa</taxon>
        <taxon>Ecdysozoa</taxon>
        <taxon>Arthropoda</taxon>
        <taxon>Hexapoda</taxon>
        <taxon>Insecta</taxon>
        <taxon>Pterygota</taxon>
        <taxon>Neoptera</taxon>
        <taxon>Endopterygota</taxon>
        <taxon>Coleoptera</taxon>
        <taxon>Polyphaga</taxon>
        <taxon>Elateriformia</taxon>
        <taxon>Elateroidea</taxon>
        <taxon>Lampyridae</taxon>
        <taxon>Lampyrinae</taxon>
        <taxon>Photinus</taxon>
    </lineage>
</organism>
<gene>
    <name evidence="1" type="ORF">PPYR_08128</name>
</gene>
<evidence type="ECO:0000313" key="1">
    <source>
        <dbReference type="EMBL" id="KAB0797134.1"/>
    </source>
</evidence>
<accession>A0A5N4AIJ7</accession>
<comment type="caution">
    <text evidence="1">The sequence shown here is derived from an EMBL/GenBank/DDBJ whole genome shotgun (WGS) entry which is preliminary data.</text>
</comment>
<proteinExistence type="predicted"/>
<dbReference type="InParanoid" id="A0A5N4AIJ7"/>
<reference evidence="1 2" key="1">
    <citation type="journal article" date="2018" name="Elife">
        <title>Firefly genomes illuminate parallel origins of bioluminescence in beetles.</title>
        <authorList>
            <person name="Fallon T.R."/>
            <person name="Lower S.E."/>
            <person name="Chang C.H."/>
            <person name="Bessho-Uehara M."/>
            <person name="Martin G.J."/>
            <person name="Bewick A.J."/>
            <person name="Behringer M."/>
            <person name="Debat H.J."/>
            <person name="Wong I."/>
            <person name="Day J.C."/>
            <person name="Suvorov A."/>
            <person name="Silva C.J."/>
            <person name="Stanger-Hall K.F."/>
            <person name="Hall D.W."/>
            <person name="Schmitz R.J."/>
            <person name="Nelson D.R."/>
            <person name="Lewis S.M."/>
            <person name="Shigenobu S."/>
            <person name="Bybee S.M."/>
            <person name="Larracuente A.M."/>
            <person name="Oba Y."/>
            <person name="Weng J.K."/>
        </authorList>
    </citation>
    <scope>NUCLEOTIDE SEQUENCE [LARGE SCALE GENOMIC DNA]</scope>
    <source>
        <strain evidence="1">1611_PpyrPB1</strain>
        <tissue evidence="1">Whole body</tissue>
    </source>
</reference>
<dbReference type="AlphaFoldDB" id="A0A5N4AIJ7"/>
<evidence type="ECO:0000313" key="2">
    <source>
        <dbReference type="Proteomes" id="UP000327044"/>
    </source>
</evidence>
<protein>
    <submittedName>
        <fullName evidence="1">Uncharacterized protein</fullName>
    </submittedName>
</protein>
<feature type="non-terminal residue" evidence="1">
    <location>
        <position position="1"/>
    </location>
</feature>
<keyword evidence="2" id="KW-1185">Reference proteome</keyword>
<name>A0A5N4AIJ7_PHOPY</name>